<proteinExistence type="predicted"/>
<evidence type="ECO:0000313" key="1">
    <source>
        <dbReference type="EMBL" id="KAJ0046090.1"/>
    </source>
</evidence>
<name>A0ACC0Z7U3_9ROSI</name>
<protein>
    <submittedName>
        <fullName evidence="1">Uncharacterized protein</fullName>
    </submittedName>
</protein>
<gene>
    <name evidence="1" type="ORF">Pint_04376</name>
</gene>
<sequence length="482" mass="54613">MGSLPFFASICTLILLSILEFSSAADKITSGQSIRDDETLISLSQRFELGFFSPGNSKNRYLGIWYKMTPQEVVWVANRNNPIPDKTGVLTISSNGSLLLINEAQSIFWSSNSSRMPANPEAQLLDSGNFVLRDSNDRSSENYIWQSFDYPSDTLLTGMKLGWNLKTNFQRNLTSWRSADDPSPGDYSLKLEVNDVPQLVLFSRSKIVARSGPWNGLQFGGIPMMQNYVFKPKLVHNEDELYYMYDPFNDTVLTRLTVNQSTGKMQRFVSNVGSREWDSLYSWPFDICDNYEQCGANSYCRVGGLPMCECLKGFVTKPQDEWGTPQTTTCVKKPPVGSDCRNGEGFLKIARMKLPDDNWSNQSMNTKECRAECLKNCSCRAYANSDIRRKGSGCLMWFGDLTDMKECSAGISWGQDIFIRVPASELVNHSYKKKIMMIVVTVVSIIFCMFLLGLLVYKAWKKTRSKGNTFFNLVDFNSEKVY</sequence>
<comment type="caution">
    <text evidence="1">The sequence shown here is derived from an EMBL/GenBank/DDBJ whole genome shotgun (WGS) entry which is preliminary data.</text>
</comment>
<dbReference type="EMBL" id="CM047738">
    <property type="protein sequence ID" value="KAJ0046090.1"/>
    <property type="molecule type" value="Genomic_DNA"/>
</dbReference>
<dbReference type="Proteomes" id="UP001163603">
    <property type="component" value="Chromosome 3"/>
</dbReference>
<keyword evidence="2" id="KW-1185">Reference proteome</keyword>
<reference evidence="2" key="1">
    <citation type="journal article" date="2023" name="G3 (Bethesda)">
        <title>Genome assembly and association tests identify interacting loci associated with vigor, precocity, and sex in interspecific pistachio rootstocks.</title>
        <authorList>
            <person name="Palmer W."/>
            <person name="Jacygrad E."/>
            <person name="Sagayaradj S."/>
            <person name="Cavanaugh K."/>
            <person name="Han R."/>
            <person name="Bertier L."/>
            <person name="Beede B."/>
            <person name="Kafkas S."/>
            <person name="Golino D."/>
            <person name="Preece J."/>
            <person name="Michelmore R."/>
        </authorList>
    </citation>
    <scope>NUCLEOTIDE SEQUENCE [LARGE SCALE GENOMIC DNA]</scope>
</reference>
<accession>A0ACC0Z7U3</accession>
<organism evidence="1 2">
    <name type="scientific">Pistacia integerrima</name>
    <dbReference type="NCBI Taxonomy" id="434235"/>
    <lineage>
        <taxon>Eukaryota</taxon>
        <taxon>Viridiplantae</taxon>
        <taxon>Streptophyta</taxon>
        <taxon>Embryophyta</taxon>
        <taxon>Tracheophyta</taxon>
        <taxon>Spermatophyta</taxon>
        <taxon>Magnoliopsida</taxon>
        <taxon>eudicotyledons</taxon>
        <taxon>Gunneridae</taxon>
        <taxon>Pentapetalae</taxon>
        <taxon>rosids</taxon>
        <taxon>malvids</taxon>
        <taxon>Sapindales</taxon>
        <taxon>Anacardiaceae</taxon>
        <taxon>Pistacia</taxon>
    </lineage>
</organism>
<evidence type="ECO:0000313" key="2">
    <source>
        <dbReference type="Proteomes" id="UP001163603"/>
    </source>
</evidence>